<keyword evidence="14" id="KW-0408">Iron</keyword>
<comment type="similarity">
    <text evidence="3">Belongs to the CoA-transferase III family.</text>
</comment>
<dbReference type="Gene3D" id="3.30.1540.10">
    <property type="entry name" value="formyl-coa transferase, domain 3"/>
    <property type="match status" value="1"/>
</dbReference>
<dbReference type="GO" id="GO:0008270">
    <property type="term" value="F:zinc ion binding"/>
    <property type="evidence" value="ECO:0007669"/>
    <property type="project" value="InterPro"/>
</dbReference>
<dbReference type="GO" id="GO:0016020">
    <property type="term" value="C:membrane"/>
    <property type="evidence" value="ECO:0007669"/>
    <property type="project" value="UniProtKB-SubCell"/>
</dbReference>
<reference evidence="23" key="1">
    <citation type="submission" date="2018-05" db="EMBL/GenBank/DDBJ databases">
        <title>Draft genome sequence of Stemphylium lycopersici strain CIDEFI 213.</title>
        <authorList>
            <person name="Medina R."/>
            <person name="Franco M.E.E."/>
            <person name="Lucentini C.G."/>
            <person name="Saparrat M.C.N."/>
            <person name="Balatti P.A."/>
        </authorList>
    </citation>
    <scope>NUCLEOTIDE SEQUENCE [LARGE SCALE GENOMIC DNA]</scope>
    <source>
        <strain evidence="23">CIDEFI 213</strain>
    </source>
</reference>
<dbReference type="UniPathway" id="UPA00139">
    <property type="reaction ID" value="UER00339"/>
</dbReference>
<comment type="similarity">
    <text evidence="4">Belongs to the thiolase-like superfamily. Thiolase family.</text>
</comment>
<dbReference type="Gene3D" id="1.50.40.10">
    <property type="entry name" value="Mitochondrial carrier domain"/>
    <property type="match status" value="1"/>
</dbReference>
<evidence type="ECO:0000256" key="16">
    <source>
        <dbReference type="ARBA" id="ARBA00023232"/>
    </source>
</evidence>
<evidence type="ECO:0000256" key="19">
    <source>
        <dbReference type="PROSITE-ProRule" id="PRU00282"/>
    </source>
</evidence>
<name>A0A364NEN7_STELY</name>
<dbReference type="GO" id="GO:0005739">
    <property type="term" value="C:mitochondrion"/>
    <property type="evidence" value="ECO:0007669"/>
    <property type="project" value="TreeGrafter"/>
</dbReference>
<keyword evidence="13 22" id="KW-0560">Oxidoreductase</keyword>
<dbReference type="PRINTS" id="PR00149">
    <property type="entry name" value="FUMRATELYASE"/>
</dbReference>
<dbReference type="Pfam" id="PF00108">
    <property type="entry name" value="Thiolase_N"/>
    <property type="match status" value="1"/>
</dbReference>
<comment type="subcellular location">
    <subcellularLocation>
        <location evidence="2">Membrane</location>
        <topology evidence="2">Multi-pass membrane protein</topology>
    </subcellularLocation>
</comment>
<dbReference type="GO" id="GO:0004411">
    <property type="term" value="F:homogentisate 1,2-dioxygenase activity"/>
    <property type="evidence" value="ECO:0007669"/>
    <property type="project" value="UniProtKB-EC"/>
</dbReference>
<keyword evidence="15 19" id="KW-0472">Membrane</keyword>
<dbReference type="InterPro" id="IPR016039">
    <property type="entry name" value="Thiolase-like"/>
</dbReference>
<dbReference type="Gene3D" id="1.20.200.10">
    <property type="entry name" value="Fumarase/aspartase (Central domain)"/>
    <property type="match status" value="1"/>
</dbReference>
<evidence type="ECO:0000256" key="2">
    <source>
        <dbReference type="ARBA" id="ARBA00004141"/>
    </source>
</evidence>
<evidence type="ECO:0000259" key="21">
    <source>
        <dbReference type="SMART" id="SM00998"/>
    </source>
</evidence>
<dbReference type="PROSITE" id="PS00098">
    <property type="entry name" value="THIOLASE_1"/>
    <property type="match status" value="1"/>
</dbReference>
<evidence type="ECO:0000256" key="11">
    <source>
        <dbReference type="ARBA" id="ARBA00022964"/>
    </source>
</evidence>
<dbReference type="InterPro" id="IPR020616">
    <property type="entry name" value="Thiolase_N"/>
</dbReference>
<dbReference type="CDD" id="cd07000">
    <property type="entry name" value="cupin_HGO_N"/>
    <property type="match status" value="1"/>
</dbReference>
<dbReference type="InterPro" id="IPR003673">
    <property type="entry name" value="CoA-Trfase_fam_III"/>
</dbReference>
<dbReference type="GO" id="GO:0006559">
    <property type="term" value="P:L-phenylalanine catabolic process"/>
    <property type="evidence" value="ECO:0007669"/>
    <property type="project" value="UniProtKB-UniPathway"/>
</dbReference>
<keyword evidence="8" id="KW-0496">Mitochondrion</keyword>
<feature type="compositionally biased region" description="Basic and acidic residues" evidence="20">
    <location>
        <begin position="2138"/>
        <end position="2151"/>
    </location>
</feature>
<dbReference type="InterPro" id="IPR044855">
    <property type="entry name" value="CoA-Trfase_III_dom3_sf"/>
</dbReference>
<dbReference type="InterPro" id="IPR019468">
    <property type="entry name" value="AdenyloSucc_lyase_C"/>
</dbReference>
<evidence type="ECO:0000256" key="4">
    <source>
        <dbReference type="ARBA" id="ARBA00010982"/>
    </source>
</evidence>
<dbReference type="EC" id="1.13.11.5" evidence="22"/>
<feature type="compositionally biased region" description="Polar residues" evidence="20">
    <location>
        <begin position="2112"/>
        <end position="2129"/>
    </location>
</feature>
<keyword evidence="18" id="KW-0012">Acyltransferase</keyword>
<evidence type="ECO:0000256" key="10">
    <source>
        <dbReference type="ARBA" id="ARBA00022958"/>
    </source>
</evidence>
<gene>
    <name evidence="22" type="ORF">DDE83_000793</name>
</gene>
<feature type="repeat" description="Solcar" evidence="19">
    <location>
        <begin position="1968"/>
        <end position="2060"/>
    </location>
</feature>
<evidence type="ECO:0000256" key="6">
    <source>
        <dbReference type="ARBA" id="ARBA00022692"/>
    </source>
</evidence>
<dbReference type="PRINTS" id="PR00145">
    <property type="entry name" value="ARGSUCLYASE"/>
</dbReference>
<dbReference type="Gene3D" id="3.40.50.10540">
    <property type="entry name" value="Crotonobetainyl-coa:carnitine coa-transferase, domain 1"/>
    <property type="match status" value="1"/>
</dbReference>
<evidence type="ECO:0000256" key="18">
    <source>
        <dbReference type="ARBA" id="ARBA00023315"/>
    </source>
</evidence>
<organism evidence="22 23">
    <name type="scientific">Stemphylium lycopersici</name>
    <name type="common">Tomato gray leaf spot disease fungus</name>
    <name type="synonym">Thyrospora lycopersici</name>
    <dbReference type="NCBI Taxonomy" id="183478"/>
    <lineage>
        <taxon>Eukaryota</taxon>
        <taxon>Fungi</taxon>
        <taxon>Dikarya</taxon>
        <taxon>Ascomycota</taxon>
        <taxon>Pezizomycotina</taxon>
        <taxon>Dothideomycetes</taxon>
        <taxon>Pleosporomycetidae</taxon>
        <taxon>Pleosporales</taxon>
        <taxon>Pleosporineae</taxon>
        <taxon>Pleosporaceae</taxon>
        <taxon>Stemphylium</taxon>
    </lineage>
</organism>
<dbReference type="SUPFAM" id="SSF103506">
    <property type="entry name" value="Mitochondrial carrier"/>
    <property type="match status" value="1"/>
</dbReference>
<evidence type="ECO:0000256" key="17">
    <source>
        <dbReference type="ARBA" id="ARBA00023242"/>
    </source>
</evidence>
<dbReference type="InterPro" id="IPR046452">
    <property type="entry name" value="HgmA_N"/>
</dbReference>
<dbReference type="Gene3D" id="1.10.40.30">
    <property type="entry name" value="Fumarase/aspartase (C-terminal domain)"/>
    <property type="match status" value="1"/>
</dbReference>
<keyword evidence="8" id="KW-0999">Mitochondrion inner membrane</keyword>
<evidence type="ECO:0000256" key="15">
    <source>
        <dbReference type="ARBA" id="ARBA00023136"/>
    </source>
</evidence>
<feature type="repeat" description="Solcar" evidence="19">
    <location>
        <begin position="1869"/>
        <end position="1955"/>
    </location>
</feature>
<evidence type="ECO:0000256" key="7">
    <source>
        <dbReference type="ARBA" id="ARBA00022723"/>
    </source>
</evidence>
<evidence type="ECO:0000256" key="9">
    <source>
        <dbReference type="ARBA" id="ARBA00022878"/>
    </source>
</evidence>
<evidence type="ECO:0000256" key="14">
    <source>
        <dbReference type="ARBA" id="ARBA00023004"/>
    </source>
</evidence>
<comment type="caution">
    <text evidence="22">The sequence shown here is derived from an EMBL/GenBank/DDBJ whole genome shotgun (WGS) entry which is preliminary data.</text>
</comment>
<evidence type="ECO:0000256" key="8">
    <source>
        <dbReference type="ARBA" id="ARBA00022792"/>
    </source>
</evidence>
<feature type="repeat" description="Solcar" evidence="19">
    <location>
        <begin position="1760"/>
        <end position="1859"/>
    </location>
</feature>
<feature type="domain" description="Adenylosuccinate lyase C-terminal" evidence="21">
    <location>
        <begin position="786"/>
        <end position="865"/>
    </location>
</feature>
<dbReference type="NCBIfam" id="TIGR01930">
    <property type="entry name" value="AcCoA-C-Actrans"/>
    <property type="match status" value="1"/>
</dbReference>
<dbReference type="Pfam" id="PF02515">
    <property type="entry name" value="CoA_transf_3"/>
    <property type="match status" value="1"/>
</dbReference>
<keyword evidence="6 19" id="KW-0812">Transmembrane</keyword>
<dbReference type="Gene3D" id="3.40.47.10">
    <property type="match status" value="2"/>
</dbReference>
<evidence type="ECO:0000256" key="12">
    <source>
        <dbReference type="ARBA" id="ARBA00022989"/>
    </source>
</evidence>
<dbReference type="InterPro" id="IPR020615">
    <property type="entry name" value="Thiolase_acyl_enz_int_AS"/>
</dbReference>
<keyword evidence="11 22" id="KW-0223">Dioxygenase</keyword>
<dbReference type="Pfam" id="PF00206">
    <property type="entry name" value="Lyase_1"/>
    <property type="match status" value="1"/>
</dbReference>
<dbReference type="CDD" id="cd00751">
    <property type="entry name" value="thiolase"/>
    <property type="match status" value="1"/>
</dbReference>
<dbReference type="GO" id="GO:0003677">
    <property type="term" value="F:DNA binding"/>
    <property type="evidence" value="ECO:0007669"/>
    <property type="project" value="InterPro"/>
</dbReference>
<evidence type="ECO:0000256" key="1">
    <source>
        <dbReference type="ARBA" id="ARBA00001958"/>
    </source>
</evidence>
<keyword evidence="16" id="KW-0585">Phenylalanine catabolism</keyword>
<dbReference type="InterPro" id="IPR046451">
    <property type="entry name" value="HgmA_C"/>
</dbReference>
<dbReference type="SUPFAM" id="SSF53901">
    <property type="entry name" value="Thiolase-like"/>
    <property type="match status" value="2"/>
</dbReference>
<keyword evidence="23" id="KW-1185">Reference proteome</keyword>
<dbReference type="FunFam" id="2.60.120.10:FF:000034">
    <property type="entry name" value="Homogentisate 1,2-dioxygenase"/>
    <property type="match status" value="1"/>
</dbReference>
<dbReference type="SUPFAM" id="SSF48557">
    <property type="entry name" value="L-aspartase-like"/>
    <property type="match status" value="1"/>
</dbReference>
<keyword evidence="7" id="KW-0479">Metal-binding</keyword>
<dbReference type="PANTHER" id="PTHR48207:SF3">
    <property type="entry name" value="SUCCINATE--HYDROXYMETHYLGLUTARATE COA-TRANSFERASE"/>
    <property type="match status" value="1"/>
</dbReference>
<accession>A0A364NEN7</accession>
<dbReference type="Pfam" id="PF00153">
    <property type="entry name" value="Mito_carr"/>
    <property type="match status" value="3"/>
</dbReference>
<dbReference type="InterPro" id="IPR007219">
    <property type="entry name" value="XnlR_reg_dom"/>
</dbReference>
<dbReference type="PANTHER" id="PTHR48207">
    <property type="entry name" value="SUCCINATE--HYDROXYMETHYLGLUTARATE COA-TRANSFERASE"/>
    <property type="match status" value="1"/>
</dbReference>
<evidence type="ECO:0000313" key="23">
    <source>
        <dbReference type="Proteomes" id="UP000249619"/>
    </source>
</evidence>
<dbReference type="SUPFAM" id="SSF51182">
    <property type="entry name" value="RmlC-like cupins"/>
    <property type="match status" value="1"/>
</dbReference>
<dbReference type="Proteomes" id="UP000249619">
    <property type="component" value="Unassembled WGS sequence"/>
</dbReference>
<evidence type="ECO:0000256" key="20">
    <source>
        <dbReference type="SAM" id="MobiDB-lite"/>
    </source>
</evidence>
<dbReference type="InterPro" id="IPR002155">
    <property type="entry name" value="Thiolase"/>
</dbReference>
<dbReference type="InterPro" id="IPR014710">
    <property type="entry name" value="RmlC-like_jellyroll"/>
</dbReference>
<dbReference type="InterPro" id="IPR022761">
    <property type="entry name" value="Fumarate_lyase_N"/>
</dbReference>
<dbReference type="PROSITE" id="PS50920">
    <property type="entry name" value="SOLCAR"/>
    <property type="match status" value="3"/>
</dbReference>
<dbReference type="InterPro" id="IPR023395">
    <property type="entry name" value="MCP_dom_sf"/>
</dbReference>
<keyword evidence="9" id="KW-0828">Tyrosine catabolism</keyword>
<dbReference type="InterPro" id="IPR008948">
    <property type="entry name" value="L-Aspartase-like"/>
</dbReference>
<proteinExistence type="inferred from homology"/>
<keyword evidence="10" id="KW-0630">Potassium</keyword>
<dbReference type="EMBL" id="QGDH01000008">
    <property type="protein sequence ID" value="RAR15778.1"/>
    <property type="molecule type" value="Genomic_DNA"/>
</dbReference>
<protein>
    <submittedName>
        <fullName evidence="22">Homogentisate 1,2-dioxygenase</fullName>
        <ecNumber evidence="22">1.13.11.5</ecNumber>
    </submittedName>
</protein>
<dbReference type="PROSITE" id="PS00737">
    <property type="entry name" value="THIOLASE_2"/>
    <property type="match status" value="1"/>
</dbReference>
<dbReference type="CDD" id="cd01597">
    <property type="entry name" value="pCLME"/>
    <property type="match status" value="1"/>
</dbReference>
<comment type="cofactor">
    <cofactor evidence="1">
        <name>K(+)</name>
        <dbReference type="ChEBI" id="CHEBI:29103"/>
    </cofactor>
</comment>
<evidence type="ECO:0000313" key="22">
    <source>
        <dbReference type="EMBL" id="RAR15778.1"/>
    </source>
</evidence>
<dbReference type="Pfam" id="PF04209">
    <property type="entry name" value="HgmA_C"/>
    <property type="match status" value="1"/>
</dbReference>
<dbReference type="Pfam" id="PF10397">
    <property type="entry name" value="ADSL_C"/>
    <property type="match status" value="1"/>
</dbReference>
<keyword evidence="17" id="KW-0539">Nucleus</keyword>
<dbReference type="InterPro" id="IPR018108">
    <property type="entry name" value="MCP_transmembrane"/>
</dbReference>
<evidence type="ECO:0000256" key="3">
    <source>
        <dbReference type="ARBA" id="ARBA00008383"/>
    </source>
</evidence>
<dbReference type="InterPro" id="IPR050483">
    <property type="entry name" value="CoA-transferase_III_domain"/>
</dbReference>
<dbReference type="InterPro" id="IPR020617">
    <property type="entry name" value="Thiolase_C"/>
</dbReference>
<dbReference type="InterPro" id="IPR000362">
    <property type="entry name" value="Fumarate_lyase_fam"/>
</dbReference>
<dbReference type="Pfam" id="PF20510">
    <property type="entry name" value="HgmA_N"/>
    <property type="match status" value="1"/>
</dbReference>
<dbReference type="SMART" id="SM00998">
    <property type="entry name" value="ADSL_C"/>
    <property type="match status" value="1"/>
</dbReference>
<feature type="region of interest" description="Disordered" evidence="20">
    <location>
        <begin position="2313"/>
        <end position="2335"/>
    </location>
</feature>
<dbReference type="Pfam" id="PF02803">
    <property type="entry name" value="Thiolase_C"/>
    <property type="match status" value="1"/>
</dbReference>
<feature type="compositionally biased region" description="Acidic residues" evidence="20">
    <location>
        <begin position="2854"/>
        <end position="2876"/>
    </location>
</feature>
<dbReference type="GO" id="GO:0006351">
    <property type="term" value="P:DNA-templated transcription"/>
    <property type="evidence" value="ECO:0007669"/>
    <property type="project" value="InterPro"/>
</dbReference>
<dbReference type="GO" id="GO:0047369">
    <property type="term" value="F:succinate-hydroxymethylglutarate CoA-transferase activity"/>
    <property type="evidence" value="ECO:0007669"/>
    <property type="project" value="TreeGrafter"/>
</dbReference>
<dbReference type="InterPro" id="IPR020613">
    <property type="entry name" value="Thiolase_CS"/>
</dbReference>
<feature type="region of interest" description="Disordered" evidence="20">
    <location>
        <begin position="2854"/>
        <end position="2913"/>
    </location>
</feature>
<feature type="compositionally biased region" description="Low complexity" evidence="20">
    <location>
        <begin position="2318"/>
        <end position="2335"/>
    </location>
</feature>
<dbReference type="SUPFAM" id="SSF89796">
    <property type="entry name" value="CoA-transferase family III (CaiB/BaiF)"/>
    <property type="match status" value="1"/>
</dbReference>
<dbReference type="GO" id="GO:0006572">
    <property type="term" value="P:L-tyrosine catabolic process"/>
    <property type="evidence" value="ECO:0007669"/>
    <property type="project" value="UniProtKB-KW"/>
</dbReference>
<dbReference type="InterPro" id="IPR023606">
    <property type="entry name" value="CoA-Trfase_III_dom_1_sf"/>
</dbReference>
<feature type="region of interest" description="Disordered" evidence="20">
    <location>
        <begin position="2108"/>
        <end position="2151"/>
    </location>
</feature>
<sequence>MASFSRTARNVLQKSPNDVVLLSAVRSPINRSFKGGYKDAHPEDILVPVMKAAVERAGIEKSDVNDVMIGNVLAELGFAKTGRMALNHAGFPNTTTFHTVNRQCSSSLQAITHMAHSIMVGQLDVGLAGGVESMSRNYGSRGIPADVSPALLGSSVKDARDCLMPMGITSENVAERYKVDRKSQDEYAVRSHDRASRAQKEGRFDWETVPVTVQRMDEATGQAVGFEVTKDDGIRHGLTFEKVSALKPVFGEKGKSTAGNSSQISDGASSTILARRSWAEERGLQPLGRFVGTQVKGCAPDEMGISPIFAIPALLKWAGVELKDIDVIELNEAFASQTIACMRELGLDEDKVNPNGGAIALGHPTGATGARQTATLFGELRRQDKEMGIVNTSIMFLLRRAPLRLVPRLATFRPQRRSLGSVSAIDSVIFRTLFGTDEIRKVFDDKAYIDRCVDAETALARAQSKCNVIPSHIGEIVTSKASEVELDYDRLRRETEIVGYPIFPLVRQLSASCGDEAGRYVHWGATTQDIMDLASILQMKEGIAIVERTLRSVIKNLEHLSRKHRDTPMAGRTHLQHALPITFGHKCAIWLSGFQRHLERLEQLKDRALMVQFGGAAGSLASLGSGDDGIRVRKEMAKDLGLTDPPITWHVARDGIAEVTNYLALVGGTLGKLALDIIIMSSNELSEVSEPFVPHRGASSTMPQKRNPISSEVILAASKILRSNAGLVLDGMVSDFERASGPWHLEWVAVPESFVIAVGALTQADFALSGLVVNPKQMLTNLYSTRGLIVAEAVMMGLAPHVGRSKAHDVVYEACKQSIENDTSLLEALQTRPEITDKISHQELSSLCDAKNYLGSCGLMVDEINIMQEFQDRKLVTDPQKAFHFTDLQRLKPTRANDPYDYQAGWGNRHQSEVIPGTLPVAQNNPQEVRFGLYTEGITYSAFAAPRAHNFSTYMYRCRPAAAHNGYVSIESKSNITNCFLSINPKVETLPEQAEWRPFPLPKEDEKIDFADGLHTLCGSGDPNIKEGIALYVYMINSSMDRRAFCNTDGDFLICAQQGNLDIKTEMGKIFLQPGEICVIQRGIRFCLNLAPDTPVARGYITEVWGSMWELPDLGPLGGHGLANPRDFLYPVAAIDDDLHVDWQIVNKTNGQLVAIQQDHSPFDLVAWHGNVVPYKYDLTKFSSQNSTSIDHTDPSIFTVLTAKSRDPMTPLADFLWFGPRWDVATNTFRLPYFHRNSASEFLACLYGQGLGRSDDFQPGGGSFEGGHTPHGGFHEGYQHGMRIHESQPEKILTDQLTIMVESSRLFLFTEYARKGCGTIETHGTDYKVWDALPDRFSANKRAQELLARIKDDKVAEKQRLAPYYFGGFSHGANTSDVDGVHRKELEPYLNGKAKTNGTNARSPSWRRSISTKENVEKKEIEKLPLKGIKVLDMTRVLAGPYCTQILGDLGAEIIKIEHPTRGDDTRSWGPPNAPYTDGVERQFPGESAYYLSVNRNKKSLALSFAHPTGTSILHSLVQQCDVLVENYLPGSLSKYSLDYATLSALNPALIYASVTGYGQTGPYRDRAGYDVMVEAEMGLMHITGERDGPPVKVGVAVTDIMTGMYTAIGIQAALYSRKETGLGQWIDASLSDVQVAGLANIASSALVTGRGDSGRWGTAHVVPYRAYATRDTNIVVGGCNDRLFTILCNKLAHPEWSTDSRFRTNALRVQHRDTLDALIQTVLKTKSTQEWLQIFEGSGMPYAAVNDIKATVQHEHVLARGMIEEVEHKALGSIKLVNHPVKYSRVEPRIRMAPPLLGEHTDEIDAGVEGYNGVLDCFRKIIRHEGASRMYRGITAPILMEVPKRAIKFSANDSFAPLYQNLFSAPTITQSLAILTGASAGATESLVVVPFELLKIRLQDKTSAARYSGLVDCLAKVIRQEGPLALYNGFEATLWRHIVWNAGYFGCIFQVRARLPDPDSASNPARRKMGNDLIAGFVGGVVGTTFNTPLDVVKSRIQSVAKTKGVRGKYVWAWPSLGIVAREEGFKALYKGLTHGGCDELIPSSGSAVLRFFSHIPRQRLCGRRSSKGPPITRQPIETSRQPGTMALKQCSMCERTFTKCQQDFRHNSLDDGQTSRPAASRNENGNGPTPIPIPLIREDPNFSPMDRRRESQVPQINVDHQYNVHLSAASHGRHPPSRMHPASPGEDRIEALINAAQHLEPGTDTPWRSPSPMMIARAENAQMQNRNHHESMGPPIDPAMEVLSFSPAGHVSSLDQWAFELVQSNNPVPNRTPADALQTWLFPLENDMPTPQGPHPLGVDGFFDPETFRALPENEASPSGSTSSSGDAAGSPSIEGVQFPPAEILDIALEMYLYYFHPTLPIIHIPTFSAKHAPRPLLLFMCLIGLSILGTAGAAKFVTRTFPAVLQLALAELQTLPATDLPPHRQMRIIATSLLALNLASITGRKSRIAQAEKMYVELIGFAQSQSLFSINEGAKIDPLLEDIIDIDAKWKAWAKVECSKRIIFGLIEADCWWAGYLSTTPMIRPETVQIFPPSDYALYHVNSAAKWFHLVQRGARIHSQKITPSFHPTPGLKLDASSFRSLLTLLLLRIYESNDRLASATGNQRQLEPWRIYADDARSRDVLPLLVNLSSSSIDALRTADLNSAVLWHASCMLLGANLRYFELAAGRSGPEPAVNALEDISAWSQTPSARRSVLHAAHIYKLLFDRKVSDIVNPHSVVALFHAALVLGLYIFTLPPPTATAAVNSPLMNPDSCIELLDLVDWISVGQLGFIDTPQPPSQSPANANAYRDTAQVVQFIRHGGSFSITGITLEGGYLAARRTLLHCADLMEGMGRWKSRTFSQILHIMSDDLTDYEGRDEDEEDEEDEGEDRDMDIDGRVGDRAQTTTAGPGPGPGSGSAGPGDEAPQNER</sequence>
<dbReference type="STRING" id="183478.A0A364NEN7"/>
<dbReference type="GO" id="GO:0016747">
    <property type="term" value="F:acyltransferase activity, transferring groups other than amino-acyl groups"/>
    <property type="evidence" value="ECO:0007669"/>
    <property type="project" value="InterPro"/>
</dbReference>
<dbReference type="Gene3D" id="2.60.120.10">
    <property type="entry name" value="Jelly Rolls"/>
    <property type="match status" value="1"/>
</dbReference>
<evidence type="ECO:0000256" key="13">
    <source>
        <dbReference type="ARBA" id="ARBA00023002"/>
    </source>
</evidence>
<dbReference type="InterPro" id="IPR011051">
    <property type="entry name" value="RmlC_Cupin_sf"/>
</dbReference>
<dbReference type="Pfam" id="PF04082">
    <property type="entry name" value="Fungal_trans"/>
    <property type="match status" value="1"/>
</dbReference>
<evidence type="ECO:0000256" key="5">
    <source>
        <dbReference type="ARBA" id="ARBA00022679"/>
    </source>
</evidence>
<keyword evidence="5" id="KW-0808">Transferase</keyword>
<keyword evidence="12" id="KW-1133">Transmembrane helix</keyword>
<dbReference type="CDD" id="cd12148">
    <property type="entry name" value="fungal_TF_MHR"/>
    <property type="match status" value="1"/>
</dbReference>